<dbReference type="RefSeq" id="WP_125436773.1">
    <property type="nucleotide sequence ID" value="NZ_RWIU01000002.1"/>
</dbReference>
<proteinExistence type="predicted"/>
<accession>A0A3R9P5B4</accession>
<dbReference type="EMBL" id="RWIU01000002">
    <property type="protein sequence ID" value="RSK44620.1"/>
    <property type="molecule type" value="Genomic_DNA"/>
</dbReference>
<gene>
    <name evidence="1" type="ORF">EI293_08885</name>
</gene>
<dbReference type="OrthoDB" id="834994at2"/>
<keyword evidence="2" id="KW-1185">Reference proteome</keyword>
<reference evidence="1 2" key="1">
    <citation type="submission" date="2018-12" db="EMBL/GenBank/DDBJ databases">
        <authorList>
            <person name="Feng G."/>
            <person name="Zhu H."/>
        </authorList>
    </citation>
    <scope>NUCLEOTIDE SEQUENCE [LARGE SCALE GENOMIC DNA]</scope>
    <source>
        <strain evidence="1 2">LMG 26000</strain>
    </source>
</reference>
<dbReference type="Proteomes" id="UP000270291">
    <property type="component" value="Unassembled WGS sequence"/>
</dbReference>
<sequence>MKYLQIILFVFCVHACSSPADTTRPAEREPEELSAFLPPPKPNPYKFFKADRTDTACLAELQKAQQDFLKNKLVYVSAFDGGFKRYDDELKEVLGEHNIVYEPIGMNCTGYNLYYGHYMDSIIIQRHGSRFIDSMRVKADQLYLSRWATKTYRSFDVDIAPDYCATQPEQYIINKLNLPANWDNKPMTNWRQFIMLDVLIDSTGAVSLVSFDTASNLKKSNQKHLSYFKKEITKIIRSMGSWQPAILNSHRVKCWQYIDVDLDKQIAESPPVTLPKYVRNPTAY</sequence>
<protein>
    <submittedName>
        <fullName evidence="1">Uncharacterized protein</fullName>
    </submittedName>
</protein>
<name>A0A3R9P5B4_9BACT</name>
<dbReference type="AlphaFoldDB" id="A0A3R9P5B4"/>
<organism evidence="1 2">
    <name type="scientific">Hymenobacter perfusus</name>
    <dbReference type="NCBI Taxonomy" id="1236770"/>
    <lineage>
        <taxon>Bacteria</taxon>
        <taxon>Pseudomonadati</taxon>
        <taxon>Bacteroidota</taxon>
        <taxon>Cytophagia</taxon>
        <taxon>Cytophagales</taxon>
        <taxon>Hymenobacteraceae</taxon>
        <taxon>Hymenobacter</taxon>
    </lineage>
</organism>
<comment type="caution">
    <text evidence="1">The sequence shown here is derived from an EMBL/GenBank/DDBJ whole genome shotgun (WGS) entry which is preliminary data.</text>
</comment>
<evidence type="ECO:0000313" key="1">
    <source>
        <dbReference type="EMBL" id="RSK44620.1"/>
    </source>
</evidence>
<evidence type="ECO:0000313" key="2">
    <source>
        <dbReference type="Proteomes" id="UP000270291"/>
    </source>
</evidence>